<comment type="similarity">
    <text evidence="2">Belongs to the EspG family.</text>
</comment>
<dbReference type="OrthoDB" id="3623746at2"/>
<dbReference type="AlphaFoldDB" id="A0A419HRA3"/>
<comment type="caution">
    <text evidence="5">The sequence shown here is derived from an EMBL/GenBank/DDBJ whole genome shotgun (WGS) entry which is preliminary data.</text>
</comment>
<keyword evidence="3" id="KW-0963">Cytoplasm</keyword>
<dbReference type="Pfam" id="PF14011">
    <property type="entry name" value="ESX-1_EspG"/>
    <property type="match status" value="1"/>
</dbReference>
<proteinExistence type="inferred from homology"/>
<evidence type="ECO:0000256" key="3">
    <source>
        <dbReference type="ARBA" id="ARBA00022490"/>
    </source>
</evidence>
<protein>
    <submittedName>
        <fullName evidence="5">ESX secretion-associated protein EspG</fullName>
    </submittedName>
</protein>
<gene>
    <name evidence="5" type="ORF">D5S19_26910</name>
</gene>
<evidence type="ECO:0000313" key="5">
    <source>
        <dbReference type="EMBL" id="RJQ79103.1"/>
    </source>
</evidence>
<dbReference type="Proteomes" id="UP000285112">
    <property type="component" value="Unassembled WGS sequence"/>
</dbReference>
<evidence type="ECO:0000313" key="6">
    <source>
        <dbReference type="Proteomes" id="UP000285112"/>
    </source>
</evidence>
<reference evidence="5 6" key="1">
    <citation type="submission" date="2018-09" db="EMBL/GenBank/DDBJ databases">
        <title>YIM PH 21725 draft genome.</title>
        <authorList>
            <person name="Miao C."/>
        </authorList>
    </citation>
    <scope>NUCLEOTIDE SEQUENCE [LARGE SCALE GENOMIC DNA]</scope>
    <source>
        <strain evidence="6">YIM PH21725</strain>
    </source>
</reference>
<dbReference type="InterPro" id="IPR025734">
    <property type="entry name" value="EspG"/>
</dbReference>
<dbReference type="RefSeq" id="WP_120026182.1">
    <property type="nucleotide sequence ID" value="NZ_QZFV01000125.1"/>
</dbReference>
<keyword evidence="6" id="KW-1185">Reference proteome</keyword>
<evidence type="ECO:0000256" key="2">
    <source>
        <dbReference type="ARBA" id="ARBA00006411"/>
    </source>
</evidence>
<sequence length="250" mass="26867">MVLSSQTEVTLSALSSAFHNAGLGGPPPLLAGEARFVEPGTAAGNGERSELAALGLVDQRGRPTDEFEDALYALARADTQCVAHVVNQGERYAILIATRGRTSVTALSDGERVRLKLASDISSPGYALAWNLPEYRAARVTTFSLPQDEFRADGGDGGYESGEMRPRKALEIDAMFRQPRYGLGEITVSARARDGHRRTAEGQLSYLDLADGRVTFEISGSPRNRYLTVMPGDPDLLAGKVDRLRASLNG</sequence>
<accession>A0A419HRA3</accession>
<evidence type="ECO:0000256" key="4">
    <source>
        <dbReference type="ARBA" id="ARBA00023186"/>
    </source>
</evidence>
<keyword evidence="4" id="KW-0143">Chaperone</keyword>
<dbReference type="EMBL" id="QZFV01000125">
    <property type="protein sequence ID" value="RJQ79103.1"/>
    <property type="molecule type" value="Genomic_DNA"/>
</dbReference>
<comment type="subcellular location">
    <subcellularLocation>
        <location evidence="1">Cytoplasm</location>
    </subcellularLocation>
</comment>
<evidence type="ECO:0000256" key="1">
    <source>
        <dbReference type="ARBA" id="ARBA00004496"/>
    </source>
</evidence>
<organism evidence="5 6">
    <name type="scientific">Amycolatopsis panacis</name>
    <dbReference type="NCBI Taxonomy" id="2340917"/>
    <lineage>
        <taxon>Bacteria</taxon>
        <taxon>Bacillati</taxon>
        <taxon>Actinomycetota</taxon>
        <taxon>Actinomycetes</taxon>
        <taxon>Pseudonocardiales</taxon>
        <taxon>Pseudonocardiaceae</taxon>
        <taxon>Amycolatopsis</taxon>
    </lineage>
</organism>
<name>A0A419HRA3_9PSEU</name>